<name>A0A4Y2CHL0_ARAVE</name>
<accession>A0A4Y2CHL0</accession>
<gene>
    <name evidence="1" type="ORF">AVEN_265474_1</name>
</gene>
<dbReference type="EMBL" id="BGPR01000191">
    <property type="protein sequence ID" value="GBM03434.1"/>
    <property type="molecule type" value="Genomic_DNA"/>
</dbReference>
<evidence type="ECO:0000313" key="2">
    <source>
        <dbReference type="Proteomes" id="UP000499080"/>
    </source>
</evidence>
<comment type="caution">
    <text evidence="1">The sequence shown here is derived from an EMBL/GenBank/DDBJ whole genome shotgun (WGS) entry which is preliminary data.</text>
</comment>
<sequence length="152" mass="17588">MHPYEHILHHFEGFQCTTSIHPFQIEDKIYSGRPYLKDILFQRDDININNCSELPQTPSSTVTTIVLEKPARLRTATKVQPFDIKPTSMMTVVIAIFVIKTVRNKNRFQHIRNCVYTIPAAPAAGRDLMELFPAKRVVRRVVVWFKKDPPQA</sequence>
<dbReference type="AlphaFoldDB" id="A0A4Y2CHL0"/>
<evidence type="ECO:0000313" key="1">
    <source>
        <dbReference type="EMBL" id="GBM03434.1"/>
    </source>
</evidence>
<organism evidence="1 2">
    <name type="scientific">Araneus ventricosus</name>
    <name type="common">Orbweaver spider</name>
    <name type="synonym">Epeira ventricosa</name>
    <dbReference type="NCBI Taxonomy" id="182803"/>
    <lineage>
        <taxon>Eukaryota</taxon>
        <taxon>Metazoa</taxon>
        <taxon>Ecdysozoa</taxon>
        <taxon>Arthropoda</taxon>
        <taxon>Chelicerata</taxon>
        <taxon>Arachnida</taxon>
        <taxon>Araneae</taxon>
        <taxon>Araneomorphae</taxon>
        <taxon>Entelegynae</taxon>
        <taxon>Araneoidea</taxon>
        <taxon>Araneidae</taxon>
        <taxon>Araneus</taxon>
    </lineage>
</organism>
<dbReference type="Proteomes" id="UP000499080">
    <property type="component" value="Unassembled WGS sequence"/>
</dbReference>
<protein>
    <submittedName>
        <fullName evidence="1">Uncharacterized protein</fullName>
    </submittedName>
</protein>
<reference evidence="1 2" key="1">
    <citation type="journal article" date="2019" name="Sci. Rep.">
        <title>Orb-weaving spider Araneus ventricosus genome elucidates the spidroin gene catalogue.</title>
        <authorList>
            <person name="Kono N."/>
            <person name="Nakamura H."/>
            <person name="Ohtoshi R."/>
            <person name="Moran D.A.P."/>
            <person name="Shinohara A."/>
            <person name="Yoshida Y."/>
            <person name="Fujiwara M."/>
            <person name="Mori M."/>
            <person name="Tomita M."/>
            <person name="Arakawa K."/>
        </authorList>
    </citation>
    <scope>NUCLEOTIDE SEQUENCE [LARGE SCALE GENOMIC DNA]</scope>
</reference>
<proteinExistence type="predicted"/>
<keyword evidence="2" id="KW-1185">Reference proteome</keyword>